<reference evidence="2" key="1">
    <citation type="submission" date="2020-05" db="EMBL/GenBank/DDBJ databases">
        <title>WGS assembly of Panicum virgatum.</title>
        <authorList>
            <person name="Lovell J.T."/>
            <person name="Jenkins J."/>
            <person name="Shu S."/>
            <person name="Juenger T.E."/>
            <person name="Schmutz J."/>
        </authorList>
    </citation>
    <scope>NUCLEOTIDE SEQUENCE</scope>
    <source>
        <strain evidence="2">AP13</strain>
    </source>
</reference>
<name>A0A8T0QAL4_PANVG</name>
<accession>A0A8T0QAL4</accession>
<comment type="caution">
    <text evidence="2">The sequence shown here is derived from an EMBL/GenBank/DDBJ whole genome shotgun (WGS) entry which is preliminary data.</text>
</comment>
<gene>
    <name evidence="2" type="ORF">PVAP13_7KG120755</name>
</gene>
<dbReference type="Proteomes" id="UP000823388">
    <property type="component" value="Chromosome 7K"/>
</dbReference>
<organism evidence="2 3">
    <name type="scientific">Panicum virgatum</name>
    <name type="common">Blackwell switchgrass</name>
    <dbReference type="NCBI Taxonomy" id="38727"/>
    <lineage>
        <taxon>Eukaryota</taxon>
        <taxon>Viridiplantae</taxon>
        <taxon>Streptophyta</taxon>
        <taxon>Embryophyta</taxon>
        <taxon>Tracheophyta</taxon>
        <taxon>Spermatophyta</taxon>
        <taxon>Magnoliopsida</taxon>
        <taxon>Liliopsida</taxon>
        <taxon>Poales</taxon>
        <taxon>Poaceae</taxon>
        <taxon>PACMAD clade</taxon>
        <taxon>Panicoideae</taxon>
        <taxon>Panicodae</taxon>
        <taxon>Paniceae</taxon>
        <taxon>Panicinae</taxon>
        <taxon>Panicum</taxon>
        <taxon>Panicum sect. Hiantes</taxon>
    </lineage>
</organism>
<protein>
    <submittedName>
        <fullName evidence="2">Uncharacterized protein</fullName>
    </submittedName>
</protein>
<dbReference type="EMBL" id="CM029049">
    <property type="protein sequence ID" value="KAG2571911.1"/>
    <property type="molecule type" value="Genomic_DNA"/>
</dbReference>
<proteinExistence type="predicted"/>
<dbReference type="AlphaFoldDB" id="A0A8T0QAL4"/>
<keyword evidence="3" id="KW-1185">Reference proteome</keyword>
<evidence type="ECO:0000313" key="3">
    <source>
        <dbReference type="Proteomes" id="UP000823388"/>
    </source>
</evidence>
<feature type="compositionally biased region" description="Polar residues" evidence="1">
    <location>
        <begin position="117"/>
        <end position="129"/>
    </location>
</feature>
<feature type="region of interest" description="Disordered" evidence="1">
    <location>
        <begin position="100"/>
        <end position="129"/>
    </location>
</feature>
<sequence length="195" mass="20766">MNALSHHLSPTLCQSLLHLSPRFYLIFVLDATKQAPARPYASATPNPPPAAPLGALAAFLDDVLIPPEPPLLNQPPVLAALPAHEPVVEHLLVNEQGQLPDNEPVQDLLPAPEPNKPRSSARLSNKSTSKLDSLTCAQTALLKKLDIVDPEQSPKVEHKKRLVGLFSGPLTDTAILAAMDDLLDMGAAMPAATSD</sequence>
<evidence type="ECO:0000256" key="1">
    <source>
        <dbReference type="SAM" id="MobiDB-lite"/>
    </source>
</evidence>
<evidence type="ECO:0000313" key="2">
    <source>
        <dbReference type="EMBL" id="KAG2571911.1"/>
    </source>
</evidence>